<feature type="domain" description="Fido" evidence="8">
    <location>
        <begin position="54"/>
        <end position="207"/>
    </location>
</feature>
<reference evidence="9 10" key="1">
    <citation type="submission" date="2024-02" db="EMBL/GenBank/DDBJ databases">
        <title>Deinococcus xinjiangensis NBRC 107630.</title>
        <authorList>
            <person name="Ichikawa N."/>
            <person name="Katano-Makiyama Y."/>
            <person name="Hidaka K."/>
        </authorList>
    </citation>
    <scope>NUCLEOTIDE SEQUENCE [LARGE SCALE GENOMIC DNA]</scope>
    <source>
        <strain evidence="9 10">NBRC 107630</strain>
    </source>
</reference>
<dbReference type="EMBL" id="BAABRN010000089">
    <property type="protein sequence ID" value="GAA5504136.1"/>
    <property type="molecule type" value="Genomic_DNA"/>
</dbReference>
<keyword evidence="10" id="KW-1185">Reference proteome</keyword>
<accession>A0ABP9VFY1</accession>
<keyword evidence="3" id="KW-0547">Nucleotide-binding</keyword>
<evidence type="ECO:0000256" key="6">
    <source>
        <dbReference type="ARBA" id="ARBA00047939"/>
    </source>
</evidence>
<dbReference type="Pfam" id="PF02661">
    <property type="entry name" value="Fic"/>
    <property type="match status" value="1"/>
</dbReference>
<organism evidence="9 10">
    <name type="scientific">Deinococcus xinjiangensis</name>
    <dbReference type="NCBI Taxonomy" id="457454"/>
    <lineage>
        <taxon>Bacteria</taxon>
        <taxon>Thermotogati</taxon>
        <taxon>Deinococcota</taxon>
        <taxon>Deinococci</taxon>
        <taxon>Deinococcales</taxon>
        <taxon>Deinococcaceae</taxon>
        <taxon>Deinococcus</taxon>
    </lineage>
</organism>
<proteinExistence type="predicted"/>
<dbReference type="InterPro" id="IPR003812">
    <property type="entry name" value="Fido"/>
</dbReference>
<evidence type="ECO:0000256" key="4">
    <source>
        <dbReference type="ARBA" id="ARBA00022840"/>
    </source>
</evidence>
<evidence type="ECO:0000256" key="1">
    <source>
        <dbReference type="ARBA" id="ARBA00022679"/>
    </source>
</evidence>
<comment type="catalytic activity">
    <reaction evidence="7">
        <text>L-tyrosyl-[protein] + ATP = O-(5'-adenylyl)-L-tyrosyl-[protein] + diphosphate</text>
        <dbReference type="Rhea" id="RHEA:54288"/>
        <dbReference type="Rhea" id="RHEA-COMP:10136"/>
        <dbReference type="Rhea" id="RHEA-COMP:13846"/>
        <dbReference type="ChEBI" id="CHEBI:30616"/>
        <dbReference type="ChEBI" id="CHEBI:33019"/>
        <dbReference type="ChEBI" id="CHEBI:46858"/>
        <dbReference type="ChEBI" id="CHEBI:83624"/>
        <dbReference type="EC" id="2.7.7.108"/>
    </reaction>
</comment>
<dbReference type="Gene3D" id="1.10.3290.10">
    <property type="entry name" value="Fido-like domain"/>
    <property type="match status" value="1"/>
</dbReference>
<protein>
    <recommendedName>
        <fullName evidence="5">protein adenylyltransferase</fullName>
        <ecNumber evidence="5">2.7.7.108</ecNumber>
    </recommendedName>
</protein>
<evidence type="ECO:0000256" key="3">
    <source>
        <dbReference type="ARBA" id="ARBA00022741"/>
    </source>
</evidence>
<keyword evidence="4" id="KW-0067">ATP-binding</keyword>
<keyword evidence="2" id="KW-0548">Nucleotidyltransferase</keyword>
<gene>
    <name evidence="9" type="ORF">Dxin01_03905</name>
</gene>
<evidence type="ECO:0000256" key="7">
    <source>
        <dbReference type="ARBA" id="ARBA00048696"/>
    </source>
</evidence>
<dbReference type="PANTHER" id="PTHR39560">
    <property type="entry name" value="PROTEIN ADENYLYLTRANSFERASE FIC-RELATED"/>
    <property type="match status" value="1"/>
</dbReference>
<dbReference type="Proteomes" id="UP001458946">
    <property type="component" value="Unassembled WGS sequence"/>
</dbReference>
<dbReference type="PANTHER" id="PTHR39560:SF1">
    <property type="entry name" value="PROTEIN ADENYLYLTRANSFERASE FIC-RELATED"/>
    <property type="match status" value="1"/>
</dbReference>
<dbReference type="InterPro" id="IPR036597">
    <property type="entry name" value="Fido-like_dom_sf"/>
</dbReference>
<evidence type="ECO:0000256" key="2">
    <source>
        <dbReference type="ARBA" id="ARBA00022695"/>
    </source>
</evidence>
<dbReference type="SUPFAM" id="SSF140931">
    <property type="entry name" value="Fic-like"/>
    <property type="match status" value="1"/>
</dbReference>
<keyword evidence="1" id="KW-0808">Transferase</keyword>
<evidence type="ECO:0000313" key="9">
    <source>
        <dbReference type="EMBL" id="GAA5504136.1"/>
    </source>
</evidence>
<evidence type="ECO:0000313" key="10">
    <source>
        <dbReference type="Proteomes" id="UP001458946"/>
    </source>
</evidence>
<dbReference type="EC" id="2.7.7.108" evidence="5"/>
<comment type="caution">
    <text evidence="9">The sequence shown here is derived from an EMBL/GenBank/DDBJ whole genome shotgun (WGS) entry which is preliminary data.</text>
</comment>
<comment type="catalytic activity">
    <reaction evidence="6">
        <text>L-threonyl-[protein] + ATP = 3-O-(5'-adenylyl)-L-threonyl-[protein] + diphosphate</text>
        <dbReference type="Rhea" id="RHEA:54292"/>
        <dbReference type="Rhea" id="RHEA-COMP:11060"/>
        <dbReference type="Rhea" id="RHEA-COMP:13847"/>
        <dbReference type="ChEBI" id="CHEBI:30013"/>
        <dbReference type="ChEBI" id="CHEBI:30616"/>
        <dbReference type="ChEBI" id="CHEBI:33019"/>
        <dbReference type="ChEBI" id="CHEBI:138113"/>
        <dbReference type="EC" id="2.7.7.108"/>
    </reaction>
</comment>
<name>A0ABP9VFY1_9DEIO</name>
<sequence>MSQIDPYTNQQGVMKNRLSIEDAETLSFAERDYSAARLYEIQTGEAPAETRGQFDADHLRAIHGHTFQDVYEWAGVTRGDDLMLEGVAHKQPEHLIKATTSFEEASQVNARLDAFCDRLAQQDHLRGLSREAFSQQAADAMSELNQIHPFREGNGRTQREFMTQLAQQAGHELSFEGVTQQRMTVASFDAAQGNKETMRRLFSEITDPDRSRLLQRGYNTLHERHGEKVQQVYLTTTTAGQEYAGQLHAKAQQHFVMRSTGDFVVGHAQDLPKASSAGDTVKITATHTPSAAQEKQAQRQQGLEY</sequence>
<evidence type="ECO:0000256" key="5">
    <source>
        <dbReference type="ARBA" id="ARBA00034531"/>
    </source>
</evidence>
<evidence type="ECO:0000259" key="8">
    <source>
        <dbReference type="PROSITE" id="PS51459"/>
    </source>
</evidence>
<dbReference type="PROSITE" id="PS51459">
    <property type="entry name" value="FIDO"/>
    <property type="match status" value="1"/>
</dbReference>